<organism evidence="9 11">
    <name type="scientific">Bacteroides faecis</name>
    <dbReference type="NCBI Taxonomy" id="674529"/>
    <lineage>
        <taxon>Bacteria</taxon>
        <taxon>Pseudomonadati</taxon>
        <taxon>Bacteroidota</taxon>
        <taxon>Bacteroidia</taxon>
        <taxon>Bacteroidales</taxon>
        <taxon>Bacteroidaceae</taxon>
        <taxon>Bacteroides</taxon>
    </lineage>
</organism>
<feature type="domain" description="Beta-xylosidase C-terminal Concanavalin A-like" evidence="8">
    <location>
        <begin position="343"/>
        <end position="531"/>
    </location>
</feature>
<protein>
    <submittedName>
        <fullName evidence="9">Alpha-N-arabinofuranosidase</fullName>
        <ecNumber evidence="9">3.2.1.37</ecNumber>
        <ecNumber evidence="9">3.2.1.55</ecNumber>
    </submittedName>
    <submittedName>
        <fullName evidence="10">Glycoside hydrolase family 43 protein</fullName>
    </submittedName>
</protein>
<evidence type="ECO:0000256" key="1">
    <source>
        <dbReference type="ARBA" id="ARBA00009865"/>
    </source>
</evidence>
<feature type="active site" description="Proton donor" evidence="4">
    <location>
        <position position="208"/>
    </location>
</feature>
<dbReference type="InterPro" id="IPR013320">
    <property type="entry name" value="ConA-like_dom_sf"/>
</dbReference>
<evidence type="ECO:0000259" key="8">
    <source>
        <dbReference type="Pfam" id="PF17851"/>
    </source>
</evidence>
<keyword evidence="2 6" id="KW-0378">Hydrolase</keyword>
<dbReference type="InterPro" id="IPR006710">
    <property type="entry name" value="Glyco_hydro_43"/>
</dbReference>
<dbReference type="Gene3D" id="2.60.120.200">
    <property type="match status" value="1"/>
</dbReference>
<dbReference type="PANTHER" id="PTHR42812">
    <property type="entry name" value="BETA-XYLOSIDASE"/>
    <property type="match status" value="1"/>
</dbReference>
<accession>A0A174F439</accession>
<dbReference type="EC" id="3.2.1.37" evidence="9"/>
<evidence type="ECO:0000256" key="5">
    <source>
        <dbReference type="PIRSR" id="PIRSR606710-2"/>
    </source>
</evidence>
<dbReference type="Proteomes" id="UP000095606">
    <property type="component" value="Unassembled WGS sequence"/>
</dbReference>
<dbReference type="Pfam" id="PF04616">
    <property type="entry name" value="Glyco_hydro_43"/>
    <property type="match status" value="1"/>
</dbReference>
<dbReference type="Proteomes" id="UP001060104">
    <property type="component" value="Chromosome"/>
</dbReference>
<feature type="active site" description="Proton acceptor" evidence="4">
    <location>
        <position position="40"/>
    </location>
</feature>
<sequence>MKIVSIMNKGLFICIWLLATVWLAQAQTFKNPVLPGFNPDPSICRVNDDYYMVTSSFTWYPGIPIYHSKDLVNWEIVGHGISRPDMIDMNGLNDNDGIWAVTIRFHEGLFYLITTGSKCGGNFYITAADPKGPWSDPVWLKDAPGIDPSLFWDDNGKCYYIGNTWDFKSSWPAQCAIWMQELDLSRNKLVGERKILTYGHANNATYAEGPHLYKINGKYLLLMAEGGSSYHHAVTVHQSKSLWGPYVADKTNPVLSHRHLGENYPIQGLGHADLVQTQNGEWYSVVLGKRMIKGYNPLARETFLCKVNFENSTPIFNPGYGIVLPEQERPDLPWQPVKVEPVRDDFETENLASKWYFVRIPRKKFYTLEDNCLNISLQPEVIDSLVNAAMIVQKIKHHDFTAMTKLEFQTKKENEQAGLVVYRTATGYYTLMKDKSGIVLTKKHLGKKEVVSRIPYAKKDVYLKVTANGLNVDFSFGETIDNMTNIGGTQTLEVISDNKFNKFNGSGVGVYATSNGKLSRNKAAYDWFEYQETIK</sequence>
<dbReference type="GO" id="GO:0005975">
    <property type="term" value="P:carbohydrate metabolic process"/>
    <property type="evidence" value="ECO:0007669"/>
    <property type="project" value="InterPro"/>
</dbReference>
<keyword evidence="7" id="KW-0732">Signal</keyword>
<evidence type="ECO:0000256" key="2">
    <source>
        <dbReference type="ARBA" id="ARBA00022801"/>
    </source>
</evidence>
<evidence type="ECO:0000313" key="10">
    <source>
        <dbReference type="EMBL" id="UVQ76719.1"/>
    </source>
</evidence>
<dbReference type="CDD" id="cd18617">
    <property type="entry name" value="GH43_XynB-like"/>
    <property type="match status" value="1"/>
</dbReference>
<dbReference type="InterPro" id="IPR051795">
    <property type="entry name" value="Glycosyl_Hydrlase_43"/>
</dbReference>
<reference evidence="10" key="2">
    <citation type="submission" date="2022-08" db="EMBL/GenBank/DDBJ databases">
        <title>Genome Sequencing of Bacteroides fragilis Group Isolates with Nanopore Technology.</title>
        <authorList>
            <person name="Tisza M.J."/>
            <person name="Smith D."/>
            <person name="Dekker J.P."/>
        </authorList>
    </citation>
    <scope>NUCLEOTIDE SEQUENCE</scope>
    <source>
        <strain evidence="10">BFG-527</strain>
    </source>
</reference>
<proteinExistence type="inferred from homology"/>
<feature type="signal peptide" evidence="7">
    <location>
        <begin position="1"/>
        <end position="26"/>
    </location>
</feature>
<dbReference type="EMBL" id="CZAE01000001">
    <property type="protein sequence ID" value="CUO42945.1"/>
    <property type="molecule type" value="Genomic_DNA"/>
</dbReference>
<comment type="similarity">
    <text evidence="1 6">Belongs to the glycosyl hydrolase 43 family.</text>
</comment>
<evidence type="ECO:0000256" key="4">
    <source>
        <dbReference type="PIRSR" id="PIRSR606710-1"/>
    </source>
</evidence>
<evidence type="ECO:0000256" key="7">
    <source>
        <dbReference type="SAM" id="SignalP"/>
    </source>
</evidence>
<name>A0A174F439_9BACE</name>
<dbReference type="GO" id="GO:0009044">
    <property type="term" value="F:xylan 1,4-beta-xylosidase activity"/>
    <property type="evidence" value="ECO:0007669"/>
    <property type="project" value="UniProtKB-EC"/>
</dbReference>
<dbReference type="InterPro" id="IPR041542">
    <property type="entry name" value="GH43_C2"/>
</dbReference>
<dbReference type="GeneID" id="69588939"/>
<evidence type="ECO:0000313" key="11">
    <source>
        <dbReference type="Proteomes" id="UP000095606"/>
    </source>
</evidence>
<dbReference type="EMBL" id="CP103141">
    <property type="protein sequence ID" value="UVQ76719.1"/>
    <property type="molecule type" value="Genomic_DNA"/>
</dbReference>
<feature type="site" description="Important for catalytic activity, responsible for pKa modulation of the active site Glu and correct orientation of both the proton donor and substrate" evidence="5">
    <location>
        <position position="147"/>
    </location>
</feature>
<dbReference type="Gene3D" id="2.115.10.20">
    <property type="entry name" value="Glycosyl hydrolase domain, family 43"/>
    <property type="match status" value="1"/>
</dbReference>
<keyword evidence="12" id="KW-1185">Reference proteome</keyword>
<gene>
    <name evidence="9" type="primary">xynB_2</name>
    <name evidence="9" type="ORF">ERS852461_00262</name>
    <name evidence="10" type="ORF">NXY30_10255</name>
</gene>
<dbReference type="RefSeq" id="WP_168166720.1">
    <property type="nucleotide sequence ID" value="NZ_CABMFH010000001.1"/>
</dbReference>
<dbReference type="PANTHER" id="PTHR42812:SF12">
    <property type="entry name" value="BETA-XYLOSIDASE-RELATED"/>
    <property type="match status" value="1"/>
</dbReference>
<dbReference type="GO" id="GO:0046556">
    <property type="term" value="F:alpha-L-arabinofuranosidase activity"/>
    <property type="evidence" value="ECO:0007669"/>
    <property type="project" value="UniProtKB-EC"/>
</dbReference>
<dbReference type="SUPFAM" id="SSF75005">
    <property type="entry name" value="Arabinanase/levansucrase/invertase"/>
    <property type="match status" value="1"/>
</dbReference>
<feature type="chain" id="PRO_5008021314" evidence="7">
    <location>
        <begin position="27"/>
        <end position="535"/>
    </location>
</feature>
<dbReference type="SUPFAM" id="SSF49899">
    <property type="entry name" value="Concanavalin A-like lectins/glucanases"/>
    <property type="match status" value="1"/>
</dbReference>
<reference evidence="9 11" key="1">
    <citation type="submission" date="2015-09" db="EMBL/GenBank/DDBJ databases">
        <authorList>
            <consortium name="Pathogen Informatics"/>
        </authorList>
    </citation>
    <scope>NUCLEOTIDE SEQUENCE [LARGE SCALE GENOMIC DNA]</scope>
    <source>
        <strain evidence="9 11">2789STDY5834846</strain>
    </source>
</reference>
<evidence type="ECO:0000313" key="12">
    <source>
        <dbReference type="Proteomes" id="UP001060104"/>
    </source>
</evidence>
<dbReference type="AlphaFoldDB" id="A0A174F439"/>
<evidence type="ECO:0000313" key="9">
    <source>
        <dbReference type="EMBL" id="CUO42945.1"/>
    </source>
</evidence>
<evidence type="ECO:0000256" key="6">
    <source>
        <dbReference type="RuleBase" id="RU361187"/>
    </source>
</evidence>
<dbReference type="EC" id="3.2.1.55" evidence="9"/>
<dbReference type="InterPro" id="IPR023296">
    <property type="entry name" value="Glyco_hydro_beta-prop_sf"/>
</dbReference>
<keyword evidence="3 6" id="KW-0326">Glycosidase</keyword>
<evidence type="ECO:0000256" key="3">
    <source>
        <dbReference type="ARBA" id="ARBA00023295"/>
    </source>
</evidence>
<dbReference type="Pfam" id="PF17851">
    <property type="entry name" value="GH43_C2"/>
    <property type="match status" value="1"/>
</dbReference>